<proteinExistence type="predicted"/>
<dbReference type="Proteomes" id="UP001165064">
    <property type="component" value="Unassembled WGS sequence"/>
</dbReference>
<accession>A0ACB5SSI1</accession>
<organism evidence="1 2">
    <name type="scientific">Ambrosiozyma monospora</name>
    <name type="common">Yeast</name>
    <name type="synonym">Endomycopsis monosporus</name>
    <dbReference type="NCBI Taxonomy" id="43982"/>
    <lineage>
        <taxon>Eukaryota</taxon>
        <taxon>Fungi</taxon>
        <taxon>Dikarya</taxon>
        <taxon>Ascomycota</taxon>
        <taxon>Saccharomycotina</taxon>
        <taxon>Pichiomycetes</taxon>
        <taxon>Pichiales</taxon>
        <taxon>Pichiaceae</taxon>
        <taxon>Ambrosiozyma</taxon>
    </lineage>
</organism>
<gene>
    <name evidence="1" type="ORF">Amon02_000065900</name>
</gene>
<evidence type="ECO:0000313" key="1">
    <source>
        <dbReference type="EMBL" id="GME71644.1"/>
    </source>
</evidence>
<sequence length="586" mass="65262">MSDIQPSSKFKGPTFKIDRYPPHDSAFCRRYPVVAGHFSLDLSSLESSIASLKSIEIGLKGHVRVGYSETRYSKIKKTVEKHTENHILFDQSKIVHDGTDADGMVQSEFRFEFPSDKKLPSTVTYKARNLTYHATVMYYLYAKLSLVVDPTNGKKKRKQKTEEEVIKEFHYPVVYQEDETPADSTGSEPRGASDCYSASFIWKNFSVIKPKSAKTLTDSLIRRKPKVMPKFRLQVTSDIPRTIDISKGFEQIPVCLEVSEIENIEDFIMDNQSTTLGRFTVEAIHINFFQGVYVTGKRYGRYNDYNHNVPFRKDYEFYRQQIQAIIDMADGQYNSEEGTLTYKTTLGKLFPSKSPAPSSFVRAFQGVPMASCSDSLPDSKLGFTNILEFNFLLKHAQYDMGMKPRKGKTRVWSYYSDRLRFQRYVDLAYRVDDSTPEGDLVNGLLVESGGTEIDLTSDLDESKVITVNSSLPKKVTSGSSTTTTTTTKSKSNTTFSYKYTSNSDSQTWMNNYILMTTMADDCGDYHHCYHSGCETTTTEIPVSSGGRYSGSGSGGYSGGDSGGYSGGDSGGGGGCDSGGGGGSCDF</sequence>
<name>A0ACB5SSI1_AMBMO</name>
<keyword evidence="2" id="KW-1185">Reference proteome</keyword>
<protein>
    <submittedName>
        <fullName evidence="1">Unnamed protein product</fullName>
    </submittedName>
</protein>
<evidence type="ECO:0000313" key="2">
    <source>
        <dbReference type="Proteomes" id="UP001165064"/>
    </source>
</evidence>
<reference evidence="1" key="1">
    <citation type="submission" date="2023-04" db="EMBL/GenBank/DDBJ databases">
        <title>Ambrosiozyma monospora NBRC 10751.</title>
        <authorList>
            <person name="Ichikawa N."/>
            <person name="Sato H."/>
            <person name="Tonouchi N."/>
        </authorList>
    </citation>
    <scope>NUCLEOTIDE SEQUENCE</scope>
    <source>
        <strain evidence="1">NBRC 10751</strain>
    </source>
</reference>
<dbReference type="EMBL" id="BSXS01000250">
    <property type="protein sequence ID" value="GME71644.1"/>
    <property type="molecule type" value="Genomic_DNA"/>
</dbReference>
<comment type="caution">
    <text evidence="1">The sequence shown here is derived from an EMBL/GenBank/DDBJ whole genome shotgun (WGS) entry which is preliminary data.</text>
</comment>